<name>A0ABT1C9Z9_9HYPH</name>
<evidence type="ECO:0000313" key="1">
    <source>
        <dbReference type="EMBL" id="MCO6051508.1"/>
    </source>
</evidence>
<keyword evidence="2" id="KW-1185">Reference proteome</keyword>
<accession>A0ABT1C9Z9</accession>
<sequence>MTVADIAAKIAAIESEPQATPWERQRVICLRRMWTIYLIAARTEASAWPAG</sequence>
<reference evidence="1 2" key="1">
    <citation type="submission" date="2022-06" db="EMBL/GenBank/DDBJ databases">
        <title>Mesorhizobium sp. strain RP14 Genome sequencing and assembly.</title>
        <authorList>
            <person name="Kim I."/>
        </authorList>
    </citation>
    <scope>NUCLEOTIDE SEQUENCE [LARGE SCALE GENOMIC DNA]</scope>
    <source>
        <strain evidence="2">RP14(2022)</strain>
    </source>
</reference>
<evidence type="ECO:0000313" key="2">
    <source>
        <dbReference type="Proteomes" id="UP001205906"/>
    </source>
</evidence>
<dbReference type="EMBL" id="JAMXQS010000008">
    <property type="protein sequence ID" value="MCO6051508.1"/>
    <property type="molecule type" value="Genomic_DNA"/>
</dbReference>
<comment type="caution">
    <text evidence="1">The sequence shown here is derived from an EMBL/GenBank/DDBJ whole genome shotgun (WGS) entry which is preliminary data.</text>
</comment>
<gene>
    <name evidence="1" type="ORF">NGM99_17120</name>
</gene>
<dbReference type="RefSeq" id="WP_252821140.1">
    <property type="nucleotide sequence ID" value="NZ_JAMXQS010000008.1"/>
</dbReference>
<organism evidence="1 2">
    <name type="scientific">Mesorhizobium liriopis</name>
    <dbReference type="NCBI Taxonomy" id="2953882"/>
    <lineage>
        <taxon>Bacteria</taxon>
        <taxon>Pseudomonadati</taxon>
        <taxon>Pseudomonadota</taxon>
        <taxon>Alphaproteobacteria</taxon>
        <taxon>Hyphomicrobiales</taxon>
        <taxon>Phyllobacteriaceae</taxon>
        <taxon>Mesorhizobium</taxon>
    </lineage>
</organism>
<dbReference type="Proteomes" id="UP001205906">
    <property type="component" value="Unassembled WGS sequence"/>
</dbReference>
<protein>
    <submittedName>
        <fullName evidence="1">Uncharacterized protein</fullName>
    </submittedName>
</protein>
<proteinExistence type="predicted"/>